<dbReference type="PROSITE" id="PS00211">
    <property type="entry name" value="ABC_TRANSPORTER_1"/>
    <property type="match status" value="1"/>
</dbReference>
<name>A0AB39U6X1_9BIFI</name>
<protein>
    <submittedName>
        <fullName evidence="12">ATP-binding cassette domain-containing protein</fullName>
    </submittedName>
</protein>
<dbReference type="InterPro" id="IPR017871">
    <property type="entry name" value="ABC_transporter-like_CS"/>
</dbReference>
<reference evidence="12" key="1">
    <citation type="submission" date="2023-07" db="EMBL/GenBank/DDBJ databases">
        <title>Bifidobacterium aquikefiriaerophilum sp. nov. and Bifidobacterium eccum sp. nov., isolated from water kefir.</title>
        <authorList>
            <person name="Breselge S."/>
            <person name="Bellassi P."/>
            <person name="Barcenilla C."/>
            <person name="Alvarez-Ordonez A."/>
            <person name="Morelli L."/>
            <person name="Cotter P.D."/>
        </authorList>
    </citation>
    <scope>NUCLEOTIDE SEQUENCE</scope>
    <source>
        <strain evidence="12">WK041_4_12</strain>
    </source>
</reference>
<comment type="similarity">
    <text evidence="1">Belongs to the ABC transporter superfamily.</text>
</comment>
<feature type="domain" description="ABC transporter" evidence="11">
    <location>
        <begin position="23"/>
        <end position="262"/>
    </location>
</feature>
<accession>A0AB39U6X1</accession>
<dbReference type="EMBL" id="CP129674">
    <property type="protein sequence ID" value="XDS44729.1"/>
    <property type="molecule type" value="Genomic_DNA"/>
</dbReference>
<dbReference type="Pfam" id="PF00005">
    <property type="entry name" value="ABC_tran"/>
    <property type="match status" value="1"/>
</dbReference>
<evidence type="ECO:0000256" key="6">
    <source>
        <dbReference type="ARBA" id="ARBA00022967"/>
    </source>
</evidence>
<dbReference type="SUPFAM" id="SSF55021">
    <property type="entry name" value="ACT-like"/>
    <property type="match status" value="1"/>
</dbReference>
<evidence type="ECO:0000256" key="5">
    <source>
        <dbReference type="ARBA" id="ARBA00022840"/>
    </source>
</evidence>
<dbReference type="InterPro" id="IPR027417">
    <property type="entry name" value="P-loop_NTPase"/>
</dbReference>
<keyword evidence="2" id="KW-0813">Transport</keyword>
<evidence type="ECO:0000256" key="8">
    <source>
        <dbReference type="ARBA" id="ARBA00023136"/>
    </source>
</evidence>
<evidence type="ECO:0000256" key="3">
    <source>
        <dbReference type="ARBA" id="ARBA00022475"/>
    </source>
</evidence>
<sequence length="365" mass="39775">MTHTLSPSSEADTTHGERQEAIIRFDKVSKTFHSGDGEHAALLDISADISPGSIFGIIGLSGAGKSTLVRLINGIESATSGEVIVEGRKLSQLNARQGRKLRTTIGMIFQSCNLMPSRTVRDNILLPLQDEDLSREERNTRVDSLLKLVGLSGRERAYPNELSGGQQQRVAIARALANNPKILLCDEATSALDPATTTSILDLIKMINRQTGVTVVIVTHQMSVIKHVCDEVMVLDHGTVVEQGSVYSIFVNPHAELTRKFIETTSNLARIDDLVHGDDPAIRIEPGQRLIRLQYSKEDVSEPLVSLITARFGVLVNILLSDIENIGGRPIGGLVATLEGPAENMESALDFLRAKDIRVEVLEHV</sequence>
<proteinExistence type="inferred from homology"/>
<dbReference type="SUPFAM" id="SSF52540">
    <property type="entry name" value="P-loop containing nucleoside triphosphate hydrolases"/>
    <property type="match status" value="1"/>
</dbReference>
<dbReference type="GO" id="GO:0005524">
    <property type="term" value="F:ATP binding"/>
    <property type="evidence" value="ECO:0007669"/>
    <property type="project" value="UniProtKB-KW"/>
</dbReference>
<dbReference type="PANTHER" id="PTHR43166:SF30">
    <property type="entry name" value="METHIONINE IMPORT ATP-BINDING PROTEIN METN"/>
    <property type="match status" value="1"/>
</dbReference>
<keyword evidence="4" id="KW-0547">Nucleotide-binding</keyword>
<dbReference type="Gene3D" id="3.40.50.300">
    <property type="entry name" value="P-loop containing nucleotide triphosphate hydrolases"/>
    <property type="match status" value="1"/>
</dbReference>
<evidence type="ECO:0000256" key="9">
    <source>
        <dbReference type="ARBA" id="ARBA00054718"/>
    </source>
</evidence>
<evidence type="ECO:0000256" key="7">
    <source>
        <dbReference type="ARBA" id="ARBA00022970"/>
    </source>
</evidence>
<dbReference type="KEGG" id="baqk:QN215_00875"/>
<keyword evidence="8" id="KW-0472">Membrane</keyword>
<dbReference type="SMART" id="SM00930">
    <property type="entry name" value="NIL"/>
    <property type="match status" value="1"/>
</dbReference>
<evidence type="ECO:0000256" key="1">
    <source>
        <dbReference type="ARBA" id="ARBA00005417"/>
    </source>
</evidence>
<dbReference type="InterPro" id="IPR045865">
    <property type="entry name" value="ACT-like_dom_sf"/>
</dbReference>
<evidence type="ECO:0000256" key="4">
    <source>
        <dbReference type="ARBA" id="ARBA00022741"/>
    </source>
</evidence>
<dbReference type="GO" id="GO:0005886">
    <property type="term" value="C:plasma membrane"/>
    <property type="evidence" value="ECO:0007669"/>
    <property type="project" value="UniProtKB-ARBA"/>
</dbReference>
<dbReference type="RefSeq" id="WP_369344273.1">
    <property type="nucleotide sequence ID" value="NZ_CP129674.1"/>
</dbReference>
<dbReference type="FunFam" id="3.40.50.300:FF:000056">
    <property type="entry name" value="Cell division ATP-binding protein FtsE"/>
    <property type="match status" value="1"/>
</dbReference>
<keyword evidence="7" id="KW-0029">Amino-acid transport</keyword>
<dbReference type="InterPro" id="IPR003593">
    <property type="entry name" value="AAA+_ATPase"/>
</dbReference>
<dbReference type="InterPro" id="IPR018449">
    <property type="entry name" value="NIL_domain"/>
</dbReference>
<dbReference type="PANTHER" id="PTHR43166">
    <property type="entry name" value="AMINO ACID IMPORT ATP-BINDING PROTEIN"/>
    <property type="match status" value="1"/>
</dbReference>
<keyword evidence="6" id="KW-1278">Translocase</keyword>
<dbReference type="GO" id="GO:0016887">
    <property type="term" value="F:ATP hydrolysis activity"/>
    <property type="evidence" value="ECO:0007669"/>
    <property type="project" value="InterPro"/>
</dbReference>
<dbReference type="InterPro" id="IPR050086">
    <property type="entry name" value="MetN_ABC_transporter-like"/>
</dbReference>
<keyword evidence="5 12" id="KW-0067">ATP-binding</keyword>
<dbReference type="SMART" id="SM00382">
    <property type="entry name" value="AAA"/>
    <property type="match status" value="1"/>
</dbReference>
<dbReference type="GO" id="GO:0006865">
    <property type="term" value="P:amino acid transport"/>
    <property type="evidence" value="ECO:0007669"/>
    <property type="project" value="UniProtKB-KW"/>
</dbReference>
<dbReference type="AlphaFoldDB" id="A0AB39U6X1"/>
<dbReference type="InterPro" id="IPR003439">
    <property type="entry name" value="ABC_transporter-like_ATP-bd"/>
</dbReference>
<keyword evidence="3" id="KW-1003">Cell membrane</keyword>
<comment type="subunit">
    <text evidence="10">Homodimer. Forms a membrane-associated complex with FtsX.</text>
</comment>
<gene>
    <name evidence="12" type="ORF">QN215_00875</name>
</gene>
<evidence type="ECO:0000259" key="11">
    <source>
        <dbReference type="PROSITE" id="PS50893"/>
    </source>
</evidence>
<dbReference type="Pfam" id="PF09383">
    <property type="entry name" value="NIL"/>
    <property type="match status" value="1"/>
</dbReference>
<evidence type="ECO:0000256" key="10">
    <source>
        <dbReference type="ARBA" id="ARBA00063837"/>
    </source>
</evidence>
<evidence type="ECO:0000313" key="12">
    <source>
        <dbReference type="EMBL" id="XDS44729.1"/>
    </source>
</evidence>
<evidence type="ECO:0000256" key="2">
    <source>
        <dbReference type="ARBA" id="ARBA00022448"/>
    </source>
</evidence>
<comment type="function">
    <text evidence="9">Part of the ABC transporter FtsEX involved in cellular division. Has ATPase activity.</text>
</comment>
<organism evidence="12">
    <name type="scientific">Bifidobacterium aquikefiricola</name>
    <dbReference type="NCBI Taxonomy" id="3059038"/>
    <lineage>
        <taxon>Bacteria</taxon>
        <taxon>Bacillati</taxon>
        <taxon>Actinomycetota</taxon>
        <taxon>Actinomycetes</taxon>
        <taxon>Bifidobacteriales</taxon>
        <taxon>Bifidobacteriaceae</taxon>
        <taxon>Bifidobacterium</taxon>
    </lineage>
</organism>
<dbReference type="Gene3D" id="3.30.70.260">
    <property type="match status" value="1"/>
</dbReference>
<dbReference type="PROSITE" id="PS50893">
    <property type="entry name" value="ABC_TRANSPORTER_2"/>
    <property type="match status" value="1"/>
</dbReference>